<reference evidence="2" key="2">
    <citation type="submission" date="2017-10" db="EMBL/GenBank/DDBJ databases">
        <title>Ladona fulva Genome sequencing and assembly.</title>
        <authorList>
            <person name="Murali S."/>
            <person name="Richards S."/>
            <person name="Bandaranaike D."/>
            <person name="Bellair M."/>
            <person name="Blankenburg K."/>
            <person name="Chao H."/>
            <person name="Dinh H."/>
            <person name="Doddapaneni H."/>
            <person name="Dugan-Rocha S."/>
            <person name="Elkadiri S."/>
            <person name="Gnanaolivu R."/>
            <person name="Hernandez B."/>
            <person name="Skinner E."/>
            <person name="Javaid M."/>
            <person name="Lee S."/>
            <person name="Li M."/>
            <person name="Ming W."/>
            <person name="Munidasa M."/>
            <person name="Muniz J."/>
            <person name="Nguyen L."/>
            <person name="Hughes D."/>
            <person name="Osuji N."/>
            <person name="Pu L.-L."/>
            <person name="Puazo M."/>
            <person name="Qu C."/>
            <person name="Quiroz J."/>
            <person name="Raj R."/>
            <person name="Weissenberger G."/>
            <person name="Xin Y."/>
            <person name="Zou X."/>
            <person name="Han Y."/>
            <person name="Worley K."/>
            <person name="Muzny D."/>
            <person name="Gibbs R."/>
        </authorList>
    </citation>
    <scope>NUCLEOTIDE SEQUENCE</scope>
    <source>
        <strain evidence="2">Sampled in the wild</strain>
    </source>
</reference>
<organism evidence="2 3">
    <name type="scientific">Ladona fulva</name>
    <name type="common">Scarce chaser dragonfly</name>
    <name type="synonym">Libellula fulva</name>
    <dbReference type="NCBI Taxonomy" id="123851"/>
    <lineage>
        <taxon>Eukaryota</taxon>
        <taxon>Metazoa</taxon>
        <taxon>Ecdysozoa</taxon>
        <taxon>Arthropoda</taxon>
        <taxon>Hexapoda</taxon>
        <taxon>Insecta</taxon>
        <taxon>Pterygota</taxon>
        <taxon>Palaeoptera</taxon>
        <taxon>Odonata</taxon>
        <taxon>Epiprocta</taxon>
        <taxon>Anisoptera</taxon>
        <taxon>Libelluloidea</taxon>
        <taxon>Libellulidae</taxon>
        <taxon>Ladona</taxon>
    </lineage>
</organism>
<proteinExistence type="predicted"/>
<dbReference type="AlphaFoldDB" id="A0A8K0P6W2"/>
<accession>A0A8K0P6W2</accession>
<gene>
    <name evidence="2" type="ORF">J437_LFUL011984</name>
</gene>
<dbReference type="EMBL" id="KZ308984">
    <property type="protein sequence ID" value="KAG8236061.1"/>
    <property type="molecule type" value="Genomic_DNA"/>
</dbReference>
<evidence type="ECO:0000313" key="3">
    <source>
        <dbReference type="Proteomes" id="UP000792457"/>
    </source>
</evidence>
<evidence type="ECO:0000256" key="1">
    <source>
        <dbReference type="SAM" id="MobiDB-lite"/>
    </source>
</evidence>
<reference evidence="2" key="1">
    <citation type="submission" date="2013-04" db="EMBL/GenBank/DDBJ databases">
        <authorList>
            <person name="Qu J."/>
            <person name="Murali S.C."/>
            <person name="Bandaranaike D."/>
            <person name="Bellair M."/>
            <person name="Blankenburg K."/>
            <person name="Chao H."/>
            <person name="Dinh H."/>
            <person name="Doddapaneni H."/>
            <person name="Downs B."/>
            <person name="Dugan-Rocha S."/>
            <person name="Elkadiri S."/>
            <person name="Gnanaolivu R.D."/>
            <person name="Hernandez B."/>
            <person name="Javaid M."/>
            <person name="Jayaseelan J.C."/>
            <person name="Lee S."/>
            <person name="Li M."/>
            <person name="Ming W."/>
            <person name="Munidasa M."/>
            <person name="Muniz J."/>
            <person name="Nguyen L."/>
            <person name="Ongeri F."/>
            <person name="Osuji N."/>
            <person name="Pu L.-L."/>
            <person name="Puazo M."/>
            <person name="Qu C."/>
            <person name="Quiroz J."/>
            <person name="Raj R."/>
            <person name="Weissenberger G."/>
            <person name="Xin Y."/>
            <person name="Zou X."/>
            <person name="Han Y."/>
            <person name="Richards S."/>
            <person name="Worley K."/>
            <person name="Muzny D."/>
            <person name="Gibbs R."/>
        </authorList>
    </citation>
    <scope>NUCLEOTIDE SEQUENCE</scope>
    <source>
        <strain evidence="2">Sampled in the wild</strain>
    </source>
</reference>
<keyword evidence="3" id="KW-1185">Reference proteome</keyword>
<dbReference type="OrthoDB" id="7314963at2759"/>
<evidence type="ECO:0000313" key="2">
    <source>
        <dbReference type="EMBL" id="KAG8236061.1"/>
    </source>
</evidence>
<name>A0A8K0P6W2_LADFU</name>
<protein>
    <submittedName>
        <fullName evidence="2">Uncharacterized protein</fullName>
    </submittedName>
</protein>
<feature type="region of interest" description="Disordered" evidence="1">
    <location>
        <begin position="23"/>
        <end position="43"/>
    </location>
</feature>
<comment type="caution">
    <text evidence="2">The sequence shown here is derived from an EMBL/GenBank/DDBJ whole genome shotgun (WGS) entry which is preliminary data.</text>
</comment>
<dbReference type="Proteomes" id="UP000792457">
    <property type="component" value="Unassembled WGS sequence"/>
</dbReference>
<feature type="region of interest" description="Disordered" evidence="1">
    <location>
        <begin position="62"/>
        <end position="122"/>
    </location>
</feature>
<sequence>MDGGASERTTELALLFPLKASLFPAKSPSPQSPNSPNPNLACPRLRLRRGSSLSDLATLQQQGELEDTLGECDSGPPSLMPPGAGRKRGCDTAPQSPASGRRVGVVGGRRRLLPGEEARGGSIGDLMNLKQYGSVWSVRSATESIAEAVPLTTVTPSKPHGGACPSELAAALEAAIEGLERPPSSPPLRKVREYLLEAGNAVVETPRIPRRVLTGWERTQRLSRLIKEHQEAILEHPIRRIVSCDGNYHTLYFVLVGRLRRVGKAHRQIPKYV</sequence>